<evidence type="ECO:0000256" key="2">
    <source>
        <dbReference type="ARBA" id="ARBA00022737"/>
    </source>
</evidence>
<dbReference type="Gene3D" id="3.10.100.10">
    <property type="entry name" value="Mannose-Binding Protein A, subunit A"/>
    <property type="match status" value="1"/>
</dbReference>
<reference evidence="5" key="1">
    <citation type="submission" date="2013-09" db="EMBL/GenBank/DDBJ databases">
        <title>The Genome Sequence of Anopheles maculatus species B.</title>
        <authorList>
            <consortium name="The Broad Institute Genomics Platform"/>
            <person name="Neafsey D.E."/>
            <person name="Besansky N."/>
            <person name="Howell P."/>
            <person name="Walton C."/>
            <person name="Young S.K."/>
            <person name="Zeng Q."/>
            <person name="Gargeya S."/>
            <person name="Fitzgerald M."/>
            <person name="Haas B."/>
            <person name="Abouelleil A."/>
            <person name="Allen A.W."/>
            <person name="Alvarado L."/>
            <person name="Arachchi H.M."/>
            <person name="Berlin A.M."/>
            <person name="Chapman S.B."/>
            <person name="Gainer-Dewar J."/>
            <person name="Goldberg J."/>
            <person name="Griggs A."/>
            <person name="Gujja S."/>
            <person name="Hansen M."/>
            <person name="Howarth C."/>
            <person name="Imamovic A."/>
            <person name="Ireland A."/>
            <person name="Larimer J."/>
            <person name="McCowan C."/>
            <person name="Murphy C."/>
            <person name="Pearson M."/>
            <person name="Poon T.W."/>
            <person name="Priest M."/>
            <person name="Roberts A."/>
            <person name="Saif S."/>
            <person name="Shea T."/>
            <person name="Sisk P."/>
            <person name="Sykes S."/>
            <person name="Wortman J."/>
            <person name="Nusbaum C."/>
            <person name="Birren B."/>
        </authorList>
    </citation>
    <scope>NUCLEOTIDE SEQUENCE [LARGE SCALE GENOMIC DNA]</scope>
    <source>
        <strain evidence="5">maculatus3</strain>
    </source>
</reference>
<keyword evidence="3" id="KW-0325">Glycoprotein</keyword>
<proteinExistence type="predicted"/>
<keyword evidence="1" id="KW-0732">Signal</keyword>
<organism evidence="4 5">
    <name type="scientific">Anopheles maculatus</name>
    <dbReference type="NCBI Taxonomy" id="74869"/>
    <lineage>
        <taxon>Eukaryota</taxon>
        <taxon>Metazoa</taxon>
        <taxon>Ecdysozoa</taxon>
        <taxon>Arthropoda</taxon>
        <taxon>Hexapoda</taxon>
        <taxon>Insecta</taxon>
        <taxon>Pterygota</taxon>
        <taxon>Neoptera</taxon>
        <taxon>Endopterygota</taxon>
        <taxon>Diptera</taxon>
        <taxon>Nematocera</taxon>
        <taxon>Culicoidea</taxon>
        <taxon>Culicidae</taxon>
        <taxon>Anophelinae</taxon>
        <taxon>Anopheles</taxon>
        <taxon>Anopheles maculatus group</taxon>
    </lineage>
</organism>
<keyword evidence="2" id="KW-0677">Repeat</keyword>
<evidence type="ECO:0000313" key="5">
    <source>
        <dbReference type="Proteomes" id="UP000075901"/>
    </source>
</evidence>
<dbReference type="InterPro" id="IPR053243">
    <property type="entry name" value="SJ_maturation_regulator"/>
</dbReference>
<dbReference type="GO" id="GO:0016020">
    <property type="term" value="C:membrane"/>
    <property type="evidence" value="ECO:0007669"/>
    <property type="project" value="TreeGrafter"/>
</dbReference>
<protein>
    <recommendedName>
        <fullName evidence="6">C-type lectin domain-containing protein</fullName>
    </recommendedName>
</protein>
<dbReference type="PANTHER" id="PTHR47653:SF1">
    <property type="entry name" value="DELETED IN MALIGNANT BRAIN TUMORS 1 PROTEIN"/>
    <property type="match status" value="1"/>
</dbReference>
<reference evidence="4" key="2">
    <citation type="submission" date="2020-05" db="UniProtKB">
        <authorList>
            <consortium name="EnsemblMetazoa"/>
        </authorList>
    </citation>
    <scope>IDENTIFICATION</scope>
    <source>
        <strain evidence="4">maculatus3</strain>
    </source>
</reference>
<dbReference type="PANTHER" id="PTHR47653">
    <property type="entry name" value="PROTEIN BARK BEETLE"/>
    <property type="match status" value="1"/>
</dbReference>
<accession>A0A182S811</accession>
<dbReference type="InterPro" id="IPR016187">
    <property type="entry name" value="CTDL_fold"/>
</dbReference>
<dbReference type="GO" id="GO:0045217">
    <property type="term" value="P:cell-cell junction maintenance"/>
    <property type="evidence" value="ECO:0007669"/>
    <property type="project" value="TreeGrafter"/>
</dbReference>
<evidence type="ECO:0000256" key="1">
    <source>
        <dbReference type="ARBA" id="ARBA00022729"/>
    </source>
</evidence>
<dbReference type="Proteomes" id="UP000075901">
    <property type="component" value="Unassembled WGS sequence"/>
</dbReference>
<evidence type="ECO:0000256" key="3">
    <source>
        <dbReference type="ARBA" id="ARBA00023180"/>
    </source>
</evidence>
<evidence type="ECO:0000313" key="4">
    <source>
        <dbReference type="EnsemblMetazoa" id="AMAM001545-PA"/>
    </source>
</evidence>
<sequence length="325" mass="37972">MQSLHFRNNLIQSNQGGLSIRADSRGSATSLRGWIHHNLFTRNRNRPAIYVDGRQSSPYQEVIIHNNYITQNDATFRDVVVLRQVVSNFTYNYVHRNKGLRIVQVSGFDRVRLPIYQTTTHNGFYDNVATDWEGRATIVAGTAGQRYVDNIFANPDNDYEIITVNRSITLDVWKTKIDARYNYWSYNETLAVSSRIRDRYDDNQLLEVSYLPLHMNNLTVLDGKCPPGWTLLIDTCYMYVGAPMSFREARDFCRSDNASLPFIHGDSNALWMFIEQQSRYLRNYERVWVQDANYIDRCTSFLYQNVEVEECHNRHAFLCETDPKV</sequence>
<dbReference type="VEuPathDB" id="VectorBase:AMAM001545"/>
<keyword evidence="5" id="KW-1185">Reference proteome</keyword>
<dbReference type="InterPro" id="IPR016186">
    <property type="entry name" value="C-type_lectin-like/link_sf"/>
</dbReference>
<dbReference type="SUPFAM" id="SSF51126">
    <property type="entry name" value="Pectin lyase-like"/>
    <property type="match status" value="1"/>
</dbReference>
<name>A0A182S811_9DIPT</name>
<evidence type="ECO:0008006" key="6">
    <source>
        <dbReference type="Google" id="ProtNLM"/>
    </source>
</evidence>
<dbReference type="InterPro" id="IPR011050">
    <property type="entry name" value="Pectin_lyase_fold/virulence"/>
</dbReference>
<dbReference type="EnsemblMetazoa" id="AMAM001545-RA">
    <property type="protein sequence ID" value="AMAM001545-PA"/>
    <property type="gene ID" value="AMAM001545"/>
</dbReference>
<dbReference type="SUPFAM" id="SSF56436">
    <property type="entry name" value="C-type lectin-like"/>
    <property type="match status" value="1"/>
</dbReference>
<dbReference type="AlphaFoldDB" id="A0A182S811"/>